<keyword evidence="2" id="KW-0547">Nucleotide-binding</keyword>
<evidence type="ECO:0000313" key="4">
    <source>
        <dbReference type="Ensembl" id="ENSLOCP00000018150.1"/>
    </source>
</evidence>
<dbReference type="STRING" id="7918.ENSLOCP00000018150"/>
<evidence type="ECO:0000256" key="2">
    <source>
        <dbReference type="ARBA" id="ARBA00022741"/>
    </source>
</evidence>
<proteinExistence type="inferred from homology"/>
<dbReference type="Bgee" id="ENSLOCG00000014742">
    <property type="expression patterns" value="Expressed in intestine and 9 other cell types or tissues"/>
</dbReference>
<keyword evidence="3" id="KW-0342">GTP-binding</keyword>
<dbReference type="FunFam" id="3.40.50.300:FF:002860">
    <property type="entry name" value="Rab32/ GTPase"/>
    <property type="match status" value="1"/>
</dbReference>
<dbReference type="Pfam" id="PF00071">
    <property type="entry name" value="Ras"/>
    <property type="match status" value="1"/>
</dbReference>
<dbReference type="PROSITE" id="PS51421">
    <property type="entry name" value="RAS"/>
    <property type="match status" value="1"/>
</dbReference>
<dbReference type="GO" id="GO:0006886">
    <property type="term" value="P:intracellular protein transport"/>
    <property type="evidence" value="ECO:0000318"/>
    <property type="project" value="GO_Central"/>
</dbReference>
<reference evidence="5" key="1">
    <citation type="submission" date="2011-12" db="EMBL/GenBank/DDBJ databases">
        <title>The Draft Genome of Lepisosteus oculatus.</title>
        <authorList>
            <consortium name="The Broad Institute Genome Assembly &amp; Analysis Group"/>
            <consortium name="Computational R&amp;D Group"/>
            <consortium name="and Sequencing Platform"/>
            <person name="Di Palma F."/>
            <person name="Alfoldi J."/>
            <person name="Johnson J."/>
            <person name="Berlin A."/>
            <person name="Gnerre S."/>
            <person name="Jaffe D."/>
            <person name="MacCallum I."/>
            <person name="Young S."/>
            <person name="Walker B.J."/>
            <person name="Lander E.S."/>
            <person name="Lindblad-Toh K."/>
        </authorList>
    </citation>
    <scope>NUCLEOTIDE SEQUENCE [LARGE SCALE GENOMIC DNA]</scope>
</reference>
<dbReference type="SMART" id="SM00175">
    <property type="entry name" value="RAB"/>
    <property type="match status" value="1"/>
</dbReference>
<sequence>RMPLDHLLKVIVLGRSQVGKTSFVQQYVSGHFKEGYKVTIGVDFAMKTMEWSDDQIIRLQFWDIQGQEDTLPMTRAFYKDADGCILMFDLTNDKSFKYCKLLKQAVDTEIPTKDGHSLPCILLGNKCDLTNRVMTSKDVADLSNSLQCIAWKEISVKENRHVEESVRCILEAIMEKRTVPNEPVLNTIEDIPKTPPRHRSCCKT</sequence>
<protein>
    <submittedName>
        <fullName evidence="4">Uncharacterized protein</fullName>
    </submittedName>
</protein>
<accession>W5NBZ1</accession>
<dbReference type="SUPFAM" id="SSF52540">
    <property type="entry name" value="P-loop containing nucleoside triphosphate hydrolases"/>
    <property type="match status" value="1"/>
</dbReference>
<organism evidence="4 5">
    <name type="scientific">Lepisosteus oculatus</name>
    <name type="common">Spotted gar</name>
    <dbReference type="NCBI Taxonomy" id="7918"/>
    <lineage>
        <taxon>Eukaryota</taxon>
        <taxon>Metazoa</taxon>
        <taxon>Chordata</taxon>
        <taxon>Craniata</taxon>
        <taxon>Vertebrata</taxon>
        <taxon>Euteleostomi</taxon>
        <taxon>Actinopterygii</taxon>
        <taxon>Neopterygii</taxon>
        <taxon>Holostei</taxon>
        <taxon>Semionotiformes</taxon>
        <taxon>Lepisosteidae</taxon>
        <taxon>Lepisosteus</taxon>
    </lineage>
</organism>
<dbReference type="PANTHER" id="PTHR47981">
    <property type="entry name" value="RAB FAMILY"/>
    <property type="match status" value="1"/>
</dbReference>
<dbReference type="GO" id="GO:0003924">
    <property type="term" value="F:GTPase activity"/>
    <property type="evidence" value="ECO:0000318"/>
    <property type="project" value="GO_Central"/>
</dbReference>
<dbReference type="SMART" id="SM00174">
    <property type="entry name" value="RHO"/>
    <property type="match status" value="1"/>
</dbReference>
<dbReference type="Gene3D" id="3.40.50.300">
    <property type="entry name" value="P-loop containing nucleotide triphosphate hydrolases"/>
    <property type="match status" value="1"/>
</dbReference>
<dbReference type="EMBL" id="AHAT01015643">
    <property type="status" value="NOT_ANNOTATED_CDS"/>
    <property type="molecule type" value="Genomic_DNA"/>
</dbReference>
<dbReference type="NCBIfam" id="TIGR00231">
    <property type="entry name" value="small_GTP"/>
    <property type="match status" value="1"/>
</dbReference>
<dbReference type="GO" id="GO:0012505">
    <property type="term" value="C:endomembrane system"/>
    <property type="evidence" value="ECO:0000318"/>
    <property type="project" value="GO_Central"/>
</dbReference>
<evidence type="ECO:0000256" key="3">
    <source>
        <dbReference type="ARBA" id="ARBA00023134"/>
    </source>
</evidence>
<dbReference type="HOGENOM" id="CLU_041217_10_6_1"/>
<reference evidence="4" key="3">
    <citation type="submission" date="2025-09" db="UniProtKB">
        <authorList>
            <consortium name="Ensembl"/>
        </authorList>
    </citation>
    <scope>IDENTIFICATION</scope>
</reference>
<dbReference type="InParanoid" id="W5NBZ1"/>
<dbReference type="Proteomes" id="UP000018468">
    <property type="component" value="Linkage group LG7"/>
</dbReference>
<dbReference type="SMART" id="SM00173">
    <property type="entry name" value="RAS"/>
    <property type="match status" value="1"/>
</dbReference>
<dbReference type="GO" id="GO:0032438">
    <property type="term" value="P:melanosome organization"/>
    <property type="evidence" value="ECO:0000318"/>
    <property type="project" value="GO_Central"/>
</dbReference>
<dbReference type="PRINTS" id="PR00449">
    <property type="entry name" value="RASTRNSFRMNG"/>
</dbReference>
<evidence type="ECO:0000313" key="5">
    <source>
        <dbReference type="Proteomes" id="UP000018468"/>
    </source>
</evidence>
<dbReference type="GO" id="GO:0042470">
    <property type="term" value="C:melanosome"/>
    <property type="evidence" value="ECO:0000318"/>
    <property type="project" value="GO_Central"/>
</dbReference>
<dbReference type="eggNOG" id="KOG4423">
    <property type="taxonomic scope" value="Eukaryota"/>
</dbReference>
<dbReference type="InterPro" id="IPR001806">
    <property type="entry name" value="Small_GTPase"/>
</dbReference>
<keyword evidence="5" id="KW-1185">Reference proteome</keyword>
<dbReference type="GO" id="GO:0005525">
    <property type="term" value="F:GTP binding"/>
    <property type="evidence" value="ECO:0007669"/>
    <property type="project" value="UniProtKB-KW"/>
</dbReference>
<comment type="similarity">
    <text evidence="1">Belongs to the small GTPase superfamily. Rab family.</text>
</comment>
<dbReference type="InterPro" id="IPR027417">
    <property type="entry name" value="P-loop_NTPase"/>
</dbReference>
<dbReference type="AlphaFoldDB" id="W5NBZ1"/>
<dbReference type="PROSITE" id="PS51419">
    <property type="entry name" value="RAB"/>
    <property type="match status" value="1"/>
</dbReference>
<evidence type="ECO:0000256" key="1">
    <source>
        <dbReference type="ARBA" id="ARBA00006270"/>
    </source>
</evidence>
<dbReference type="InterPro" id="IPR005225">
    <property type="entry name" value="Small_GTP-bd"/>
</dbReference>
<dbReference type="GeneTree" id="ENSGT00940000159363"/>
<dbReference type="GO" id="GO:0005802">
    <property type="term" value="C:trans-Golgi network"/>
    <property type="evidence" value="ECO:0000318"/>
    <property type="project" value="GO_Central"/>
</dbReference>
<reference evidence="4" key="2">
    <citation type="submission" date="2025-08" db="UniProtKB">
        <authorList>
            <consortium name="Ensembl"/>
        </authorList>
    </citation>
    <scope>IDENTIFICATION</scope>
</reference>
<name>W5NBZ1_LEPOC</name>
<dbReference type="Ensembl" id="ENSLOCT00000018182.1">
    <property type="protein sequence ID" value="ENSLOCP00000018150.1"/>
    <property type="gene ID" value="ENSLOCG00000014742.1"/>
</dbReference>
<dbReference type="OMA" id="MTRAFYK"/>
<dbReference type="PANTHER" id="PTHR47981:SF42">
    <property type="entry name" value="RAS-RELATED PROTEIN RAB-7L1-LIKE ISOFORM X1"/>
    <property type="match status" value="1"/>
</dbReference>